<dbReference type="InterPro" id="IPR011041">
    <property type="entry name" value="Quinoprot_gluc/sorb_DH_b-prop"/>
</dbReference>
<protein>
    <submittedName>
        <fullName evidence="4">PQQ-dependent sugar dehydrogenase</fullName>
    </submittedName>
</protein>
<feature type="transmembrane region" description="Helical" evidence="2">
    <location>
        <begin position="7"/>
        <end position="26"/>
    </location>
</feature>
<feature type="domain" description="Pyrroloquinoline quinone-dependent pyranose dehydrogenase beta-propeller" evidence="3">
    <location>
        <begin position="152"/>
        <end position="290"/>
    </location>
</feature>
<proteinExistence type="predicted"/>
<dbReference type="InterPro" id="IPR011042">
    <property type="entry name" value="6-blade_b-propeller_TolB-like"/>
</dbReference>
<dbReference type="Gene3D" id="2.120.10.30">
    <property type="entry name" value="TolB, C-terminal domain"/>
    <property type="match status" value="1"/>
</dbReference>
<evidence type="ECO:0000259" key="3">
    <source>
        <dbReference type="Pfam" id="PF22807"/>
    </source>
</evidence>
<feature type="domain" description="Pyrroloquinoline quinone-dependent pyranose dehydrogenase beta-propeller" evidence="3">
    <location>
        <begin position="337"/>
        <end position="445"/>
    </location>
</feature>
<gene>
    <name evidence="4" type="ORF">N0B51_02540</name>
</gene>
<comment type="caution">
    <text evidence="4">The sequence shown here is derived from an EMBL/GenBank/DDBJ whole genome shotgun (WGS) entry which is preliminary data.</text>
</comment>
<dbReference type="RefSeq" id="WP_259960608.1">
    <property type="nucleotide sequence ID" value="NZ_JAOAMV010000001.1"/>
</dbReference>
<keyword evidence="2" id="KW-0472">Membrane</keyword>
<keyword evidence="2" id="KW-1133">Transmembrane helix</keyword>
<evidence type="ECO:0000256" key="1">
    <source>
        <dbReference type="SAM" id="MobiDB-lite"/>
    </source>
</evidence>
<organism evidence="4 5">
    <name type="scientific">Tsuneonella litorea</name>
    <dbReference type="NCBI Taxonomy" id="2976475"/>
    <lineage>
        <taxon>Bacteria</taxon>
        <taxon>Pseudomonadati</taxon>
        <taxon>Pseudomonadota</taxon>
        <taxon>Alphaproteobacteria</taxon>
        <taxon>Sphingomonadales</taxon>
        <taxon>Erythrobacteraceae</taxon>
        <taxon>Tsuneonella</taxon>
    </lineage>
</organism>
<dbReference type="Proteomes" id="UP001142648">
    <property type="component" value="Unassembled WGS sequence"/>
</dbReference>
<evidence type="ECO:0000313" key="5">
    <source>
        <dbReference type="Proteomes" id="UP001142648"/>
    </source>
</evidence>
<evidence type="ECO:0000256" key="2">
    <source>
        <dbReference type="SAM" id="Phobius"/>
    </source>
</evidence>
<evidence type="ECO:0000313" key="4">
    <source>
        <dbReference type="EMBL" id="MCT2557854.1"/>
    </source>
</evidence>
<sequence>MSTGRKIFAGFLVAVLLVIGVVAYLVTPDTARQSVEDLAGTDPQLLRPRYETVPTVGVADAVGWPDDAVPVAAEGLAVSRFAQGLDHPRTMYVMPNGDVLLALTNRPPSKGPGGIEGWIMNLLFKKAGAGGPSPNAIALLRDTDGDGNADAQAILKNDALSSPSGMAYRDGTLYVANHDALLAFPYEEGATTLDGAPKKLMDLPPAGNHWMRNIVLSPDGKHIYIAVGSASNVGERGLDQEVGRAAIWDYNLETGRQRQFASGLRNPNGLAFSPWSGELWTTVNERDMLGSDLVPDYLTNVPIGAQYGWPWVWWRNNFDDRVDEPTPDGFNPDYIRLPEYALGPHVAALGLAFTGNGSALGDTYATGAVVARHGSWNRKPKSGYDVVYVPFDKRGNPVGKPRPILTGFLAEDGETTRGRPTWVAFAKDGALLVTDDTAGIVWRVTAPGAAPSPAIERVTGRRLPPRRELRGGEATFDEDYARVPTP</sequence>
<dbReference type="PANTHER" id="PTHR33546">
    <property type="entry name" value="LARGE, MULTIFUNCTIONAL SECRETED PROTEIN-RELATED"/>
    <property type="match status" value="1"/>
</dbReference>
<name>A0A9X3AK33_9SPHN</name>
<dbReference type="InterPro" id="IPR054539">
    <property type="entry name" value="Beta-prop_PDH"/>
</dbReference>
<dbReference type="SUPFAM" id="SSF50952">
    <property type="entry name" value="Soluble quinoprotein glucose dehydrogenase"/>
    <property type="match status" value="1"/>
</dbReference>
<dbReference type="AlphaFoldDB" id="A0A9X3AK33"/>
<keyword evidence="2" id="KW-0812">Transmembrane</keyword>
<dbReference type="PANTHER" id="PTHR33546:SF1">
    <property type="entry name" value="LARGE, MULTIFUNCTIONAL SECRETED PROTEIN"/>
    <property type="match status" value="1"/>
</dbReference>
<dbReference type="Pfam" id="PF22807">
    <property type="entry name" value="TrAA12"/>
    <property type="match status" value="2"/>
</dbReference>
<dbReference type="EMBL" id="JAOAMV010000001">
    <property type="protein sequence ID" value="MCT2557854.1"/>
    <property type="molecule type" value="Genomic_DNA"/>
</dbReference>
<accession>A0A9X3AK33</accession>
<feature type="region of interest" description="Disordered" evidence="1">
    <location>
        <begin position="459"/>
        <end position="486"/>
    </location>
</feature>
<reference evidence="4" key="1">
    <citation type="submission" date="2022-09" db="EMBL/GenBank/DDBJ databases">
        <title>The genome sequence of Tsuneonella sp. YG55.</title>
        <authorList>
            <person name="Liu Y."/>
        </authorList>
    </citation>
    <scope>NUCLEOTIDE SEQUENCE</scope>
    <source>
        <strain evidence="4">YG55</strain>
    </source>
</reference>
<keyword evidence="5" id="KW-1185">Reference proteome</keyword>